<evidence type="ECO:0000256" key="6">
    <source>
        <dbReference type="ARBA" id="ARBA00022801"/>
    </source>
</evidence>
<dbReference type="InterPro" id="IPR001633">
    <property type="entry name" value="EAL_dom"/>
</dbReference>
<dbReference type="InterPro" id="IPR050706">
    <property type="entry name" value="Cyclic-di-GMP_PDE-like"/>
</dbReference>
<evidence type="ECO:0000256" key="5">
    <source>
        <dbReference type="ARBA" id="ARBA00022692"/>
    </source>
</evidence>
<evidence type="ECO:0000256" key="8">
    <source>
        <dbReference type="ARBA" id="ARBA00023136"/>
    </source>
</evidence>
<dbReference type="Pfam" id="PF12792">
    <property type="entry name" value="CSS-motif"/>
    <property type="match status" value="1"/>
</dbReference>
<gene>
    <name evidence="12" type="ORF">I6H43_12845</name>
</gene>
<dbReference type="SUPFAM" id="SSF141868">
    <property type="entry name" value="EAL domain-like"/>
    <property type="match status" value="1"/>
</dbReference>
<keyword evidence="5 10" id="KW-0812">Transmembrane</keyword>
<feature type="transmembrane region" description="Helical" evidence="10">
    <location>
        <begin position="12"/>
        <end position="33"/>
    </location>
</feature>
<evidence type="ECO:0000313" key="13">
    <source>
        <dbReference type="Proteomes" id="UP000595481"/>
    </source>
</evidence>
<dbReference type="SMART" id="SM00052">
    <property type="entry name" value="EAL"/>
    <property type="match status" value="1"/>
</dbReference>
<dbReference type="InterPro" id="IPR035919">
    <property type="entry name" value="EAL_sf"/>
</dbReference>
<keyword evidence="4" id="KW-0973">c-di-GMP</keyword>
<organism evidence="12 13">
    <name type="scientific">Aeromonas jandaei</name>
    <dbReference type="NCBI Taxonomy" id="650"/>
    <lineage>
        <taxon>Bacteria</taxon>
        <taxon>Pseudomonadati</taxon>
        <taxon>Pseudomonadota</taxon>
        <taxon>Gammaproteobacteria</taxon>
        <taxon>Aeromonadales</taxon>
        <taxon>Aeromonadaceae</taxon>
        <taxon>Aeromonas</taxon>
    </lineage>
</organism>
<comment type="subcellular location">
    <subcellularLocation>
        <location evidence="1">Cell membrane</location>
        <topology evidence="1">Multi-pass membrane protein</topology>
    </subcellularLocation>
</comment>
<dbReference type="InterPro" id="IPR024744">
    <property type="entry name" value="CSS-motif_dom"/>
</dbReference>
<accession>A0A7T4DMA5</accession>
<dbReference type="CDD" id="cd01948">
    <property type="entry name" value="EAL"/>
    <property type="match status" value="1"/>
</dbReference>
<dbReference type="Pfam" id="PF00563">
    <property type="entry name" value="EAL"/>
    <property type="match status" value="1"/>
</dbReference>
<comment type="catalytic activity">
    <reaction evidence="9">
        <text>3',3'-c-di-GMP + H2O = 5'-phosphoguanylyl(3'-&gt;5')guanosine + H(+)</text>
        <dbReference type="Rhea" id="RHEA:24902"/>
        <dbReference type="ChEBI" id="CHEBI:15377"/>
        <dbReference type="ChEBI" id="CHEBI:15378"/>
        <dbReference type="ChEBI" id="CHEBI:58754"/>
        <dbReference type="ChEBI" id="CHEBI:58805"/>
        <dbReference type="EC" id="3.1.4.52"/>
    </reaction>
</comment>
<evidence type="ECO:0000256" key="2">
    <source>
        <dbReference type="ARBA" id="ARBA00012282"/>
    </source>
</evidence>
<dbReference type="EMBL" id="CP066092">
    <property type="protein sequence ID" value="QQB18472.1"/>
    <property type="molecule type" value="Genomic_DNA"/>
</dbReference>
<keyword evidence="13" id="KW-1185">Reference proteome</keyword>
<evidence type="ECO:0000256" key="9">
    <source>
        <dbReference type="ARBA" id="ARBA00034290"/>
    </source>
</evidence>
<evidence type="ECO:0000256" key="1">
    <source>
        <dbReference type="ARBA" id="ARBA00004651"/>
    </source>
</evidence>
<reference evidence="12 13" key="1">
    <citation type="submission" date="2020-12" db="EMBL/GenBank/DDBJ databases">
        <title>FDA dAtabase for Regulatory Grade micrObial Sequences (FDA-ARGOS): Supporting development and validation of Infectious Disease Dx tests.</title>
        <authorList>
            <person name="Sproer C."/>
            <person name="Gronow S."/>
            <person name="Severitt S."/>
            <person name="Schroder I."/>
            <person name="Tallon L."/>
            <person name="Sadzewicz L."/>
            <person name="Zhao X."/>
            <person name="Boylan J."/>
            <person name="Ott S."/>
            <person name="Bowen H."/>
            <person name="Vavikolanu K."/>
            <person name="Mehta A."/>
            <person name="Aluvathingal J."/>
            <person name="Nadendla S."/>
            <person name="Lowell S."/>
            <person name="Myers T."/>
            <person name="Yan Y."/>
            <person name="Sichtig H."/>
        </authorList>
    </citation>
    <scope>NUCLEOTIDE SEQUENCE [LARGE SCALE GENOMIC DNA]</scope>
    <source>
        <strain evidence="12 13">FDAARGOS_986</strain>
    </source>
</reference>
<evidence type="ECO:0000256" key="7">
    <source>
        <dbReference type="ARBA" id="ARBA00022989"/>
    </source>
</evidence>
<keyword evidence="7 10" id="KW-1133">Transmembrane helix</keyword>
<name>A0A7T4DMA5_AERJA</name>
<protein>
    <recommendedName>
        <fullName evidence="2">cyclic-guanylate-specific phosphodiesterase</fullName>
        <ecNumber evidence="2">3.1.4.52</ecNumber>
    </recommendedName>
</protein>
<feature type="domain" description="EAL" evidence="11">
    <location>
        <begin position="258"/>
        <end position="512"/>
    </location>
</feature>
<dbReference type="PANTHER" id="PTHR33121">
    <property type="entry name" value="CYCLIC DI-GMP PHOSPHODIESTERASE PDEF"/>
    <property type="match status" value="1"/>
</dbReference>
<dbReference type="Gene3D" id="3.20.20.450">
    <property type="entry name" value="EAL domain"/>
    <property type="match status" value="1"/>
</dbReference>
<dbReference type="PANTHER" id="PTHR33121:SF80">
    <property type="entry name" value="CYCLIC DI-GMP PHOSPHODIESTERASE PDEL"/>
    <property type="match status" value="1"/>
</dbReference>
<evidence type="ECO:0000313" key="12">
    <source>
        <dbReference type="EMBL" id="QQB18472.1"/>
    </source>
</evidence>
<evidence type="ECO:0000256" key="4">
    <source>
        <dbReference type="ARBA" id="ARBA00022636"/>
    </source>
</evidence>
<keyword evidence="3" id="KW-1003">Cell membrane</keyword>
<dbReference type="PROSITE" id="PS50883">
    <property type="entry name" value="EAL"/>
    <property type="match status" value="1"/>
</dbReference>
<dbReference type="EC" id="3.1.4.52" evidence="2"/>
<dbReference type="GeneID" id="69552179"/>
<keyword evidence="8 10" id="KW-0472">Membrane</keyword>
<evidence type="ECO:0000259" key="11">
    <source>
        <dbReference type="PROSITE" id="PS50883"/>
    </source>
</evidence>
<proteinExistence type="predicted"/>
<dbReference type="Proteomes" id="UP000595481">
    <property type="component" value="Chromosome"/>
</dbReference>
<dbReference type="RefSeq" id="WP_042033213.1">
    <property type="nucleotide sequence ID" value="NZ_CAWMFX010000056.1"/>
</dbReference>
<sequence length="528" mass="59180">MFLFRIDLSRTRLRVGSALLVFALPLLVGSWIIHSTYLQDLKSDSRDSAHKARLLLEEMLDRAEQANREVLPLVNAPCAQNLLILRKTVALEPFLRSVNLVRDGVINCTSLFGEANDADDGTIYTGHKLLLMSGNRVRKNHPLLVVRLEQGSDAALSAIDGSQLSFMLSLSGKPSELFLQVGSAWLSESGRYLERLPRLHHSTSLELSSQRYPFTIYAGYTMPLYWRSLWEARQTALLSLAGASLLLSLLVWWVLGRPGSPMDELRRALRAKEFVPYLQPLVASDTRRMMGAEVLMRWNHATEGVIRPDLFIPQAEESGLIVPMTSQMMRNVAAQLSWVQRSLPDGFHISFNISAAHCHDFALLQECRLFLDHFAPGKVVLVLELTERELLVADPKTLSLFRQLDEMGVKLAIDDFGTGHSSLIYLQQFHVDYLKIDQSFIARIGTESLSEHIVDNVIDLATRLGLALVAEGVETSRQADYLRSKGVDYLQGFLFARPMPLRQFCDELLPKEQEESATALAGDIPGTV</sequence>
<evidence type="ECO:0000256" key="10">
    <source>
        <dbReference type="SAM" id="Phobius"/>
    </source>
</evidence>
<evidence type="ECO:0000256" key="3">
    <source>
        <dbReference type="ARBA" id="ARBA00022475"/>
    </source>
</evidence>
<keyword evidence="6" id="KW-0378">Hydrolase</keyword>